<reference evidence="1 2" key="1">
    <citation type="journal article" date="2019" name="Sci. Rep.">
        <title>Orb-weaving spider Araneus ventricosus genome elucidates the spidroin gene catalogue.</title>
        <authorList>
            <person name="Kono N."/>
            <person name="Nakamura H."/>
            <person name="Ohtoshi R."/>
            <person name="Moran D.A.P."/>
            <person name="Shinohara A."/>
            <person name="Yoshida Y."/>
            <person name="Fujiwara M."/>
            <person name="Mori M."/>
            <person name="Tomita M."/>
            <person name="Arakawa K."/>
        </authorList>
    </citation>
    <scope>NUCLEOTIDE SEQUENCE [LARGE SCALE GENOMIC DNA]</scope>
</reference>
<keyword evidence="2" id="KW-1185">Reference proteome</keyword>
<dbReference type="AlphaFoldDB" id="A0A4Y2U7E1"/>
<comment type="caution">
    <text evidence="1">The sequence shown here is derived from an EMBL/GenBank/DDBJ whole genome shotgun (WGS) entry which is preliminary data.</text>
</comment>
<protein>
    <submittedName>
        <fullName evidence="1">Uncharacterized protein</fullName>
    </submittedName>
</protein>
<organism evidence="1 2">
    <name type="scientific">Araneus ventricosus</name>
    <name type="common">Orbweaver spider</name>
    <name type="synonym">Epeira ventricosa</name>
    <dbReference type="NCBI Taxonomy" id="182803"/>
    <lineage>
        <taxon>Eukaryota</taxon>
        <taxon>Metazoa</taxon>
        <taxon>Ecdysozoa</taxon>
        <taxon>Arthropoda</taxon>
        <taxon>Chelicerata</taxon>
        <taxon>Arachnida</taxon>
        <taxon>Araneae</taxon>
        <taxon>Araneomorphae</taxon>
        <taxon>Entelegynae</taxon>
        <taxon>Araneoidea</taxon>
        <taxon>Araneidae</taxon>
        <taxon>Araneus</taxon>
    </lineage>
</organism>
<gene>
    <name evidence="1" type="ORF">AVEN_50161_1</name>
</gene>
<proteinExistence type="predicted"/>
<name>A0A4Y2U7E1_ARAVE</name>
<evidence type="ECO:0000313" key="1">
    <source>
        <dbReference type="EMBL" id="GBO08413.1"/>
    </source>
</evidence>
<accession>A0A4Y2U7E1</accession>
<dbReference type="EMBL" id="BGPR01034156">
    <property type="protein sequence ID" value="GBO08413.1"/>
    <property type="molecule type" value="Genomic_DNA"/>
</dbReference>
<sequence>MENNTSTQQRLPSLMQRTFLLNITVAYSTTPTAALQVIEGITPLRMKDQMESILVRVGRIRRNWNWEGSCFLYKDFKQPNPHIIIHPADFDLEDRVSIVSDPHSPTQAIIRSLTTRR</sequence>
<dbReference type="OrthoDB" id="5419617at2759"/>
<evidence type="ECO:0000313" key="2">
    <source>
        <dbReference type="Proteomes" id="UP000499080"/>
    </source>
</evidence>
<dbReference type="Proteomes" id="UP000499080">
    <property type="component" value="Unassembled WGS sequence"/>
</dbReference>